<organism evidence="2 3">
    <name type="scientific">Stylosanthes scabra</name>
    <dbReference type="NCBI Taxonomy" id="79078"/>
    <lineage>
        <taxon>Eukaryota</taxon>
        <taxon>Viridiplantae</taxon>
        <taxon>Streptophyta</taxon>
        <taxon>Embryophyta</taxon>
        <taxon>Tracheophyta</taxon>
        <taxon>Spermatophyta</taxon>
        <taxon>Magnoliopsida</taxon>
        <taxon>eudicotyledons</taxon>
        <taxon>Gunneridae</taxon>
        <taxon>Pentapetalae</taxon>
        <taxon>rosids</taxon>
        <taxon>fabids</taxon>
        <taxon>Fabales</taxon>
        <taxon>Fabaceae</taxon>
        <taxon>Papilionoideae</taxon>
        <taxon>50 kb inversion clade</taxon>
        <taxon>dalbergioids sensu lato</taxon>
        <taxon>Dalbergieae</taxon>
        <taxon>Pterocarpus clade</taxon>
        <taxon>Stylosanthes</taxon>
    </lineage>
</organism>
<dbReference type="Gene3D" id="3.30.40.10">
    <property type="entry name" value="Zinc/RING finger domain, C3HC4 (zinc finger)"/>
    <property type="match status" value="1"/>
</dbReference>
<evidence type="ECO:0000259" key="1">
    <source>
        <dbReference type="Pfam" id="PF14569"/>
    </source>
</evidence>
<dbReference type="SUPFAM" id="SSF57850">
    <property type="entry name" value="RING/U-box"/>
    <property type="match status" value="1"/>
</dbReference>
<dbReference type="Proteomes" id="UP001341840">
    <property type="component" value="Unassembled WGS sequence"/>
</dbReference>
<comment type="caution">
    <text evidence="2">The sequence shown here is derived from an EMBL/GenBank/DDBJ whole genome shotgun (WGS) entry which is preliminary data.</text>
</comment>
<gene>
    <name evidence="2" type="primary">CESA1_4</name>
    <name evidence="2" type="ORF">PIB30_052621</name>
</gene>
<dbReference type="InterPro" id="IPR013083">
    <property type="entry name" value="Znf_RING/FYVE/PHD"/>
</dbReference>
<sequence>MAYLQCKPLKNLNGKFCQIFGDTVGLTATGDVFVACKECSFHFVTVTMNVSARMATNLAPSARPDTIVTKEILAWQNRRNKGRRSTIGYFTCRTLAKACSFGGS</sequence>
<dbReference type="EC" id="2.4.1.12" evidence="2"/>
<dbReference type="InterPro" id="IPR027934">
    <property type="entry name" value="CES_Znf_RING"/>
</dbReference>
<dbReference type="GO" id="GO:0016760">
    <property type="term" value="F:cellulose synthase (UDP-forming) activity"/>
    <property type="evidence" value="ECO:0007669"/>
    <property type="project" value="UniProtKB-EC"/>
</dbReference>
<evidence type="ECO:0000313" key="2">
    <source>
        <dbReference type="EMBL" id="MED6160566.1"/>
    </source>
</evidence>
<keyword evidence="3" id="KW-1185">Reference proteome</keyword>
<feature type="domain" description="Cellulose synthase RING-type zinc finger" evidence="1">
    <location>
        <begin position="7"/>
        <end position="61"/>
    </location>
</feature>
<reference evidence="2 3" key="1">
    <citation type="journal article" date="2023" name="Plants (Basel)">
        <title>Bridging the Gap: Combining Genomics and Transcriptomics Approaches to Understand Stylosanthes scabra, an Orphan Legume from the Brazilian Caatinga.</title>
        <authorList>
            <person name="Ferreira-Neto J.R.C."/>
            <person name="da Silva M.D."/>
            <person name="Binneck E."/>
            <person name="de Melo N.F."/>
            <person name="da Silva R.H."/>
            <person name="de Melo A.L.T.M."/>
            <person name="Pandolfi V."/>
            <person name="Bustamante F.O."/>
            <person name="Brasileiro-Vidal A.C."/>
            <person name="Benko-Iseppon A.M."/>
        </authorList>
    </citation>
    <scope>NUCLEOTIDE SEQUENCE [LARGE SCALE GENOMIC DNA]</scope>
    <source>
        <tissue evidence="2">Leaves</tissue>
    </source>
</reference>
<evidence type="ECO:0000313" key="3">
    <source>
        <dbReference type="Proteomes" id="UP001341840"/>
    </source>
</evidence>
<keyword evidence="2" id="KW-0328">Glycosyltransferase</keyword>
<proteinExistence type="predicted"/>
<dbReference type="EMBL" id="JASCZI010121212">
    <property type="protein sequence ID" value="MED6160566.1"/>
    <property type="molecule type" value="Genomic_DNA"/>
</dbReference>
<protein>
    <submittedName>
        <fullName evidence="2">Glycosyltransferase 2</fullName>
        <ecNumber evidence="2">2.4.1.12</ecNumber>
    </submittedName>
</protein>
<dbReference type="Pfam" id="PF14569">
    <property type="entry name" value="zf-UDP"/>
    <property type="match status" value="1"/>
</dbReference>
<name>A0ABU6UHP4_9FABA</name>
<keyword evidence="2" id="KW-0808">Transferase</keyword>
<accession>A0ABU6UHP4</accession>